<keyword evidence="1" id="KW-0812">Transmembrane</keyword>
<sequence length="125" mass="14114">MDDILWMYRQLALRVSVIAAIHTNETKCVPYFSERIEGQWLGDNERAQLCYTMALVTGIAGIVAVIVLHWGCWKLDRVYSMSPLELLNALAHRAQSPQSPFHVLAKAEDNVSAFTVEEVRGRVGR</sequence>
<comment type="caution">
    <text evidence="2">The sequence shown here is derived from an EMBL/GenBank/DDBJ whole genome shotgun (WGS) entry which is preliminary data.</text>
</comment>
<dbReference type="AlphaFoldDB" id="A0AAE0JG46"/>
<dbReference type="Proteomes" id="UP001278500">
    <property type="component" value="Unassembled WGS sequence"/>
</dbReference>
<name>A0AAE0JG46_9PEZI</name>
<dbReference type="PANTHER" id="PTHR37576:SF2">
    <property type="entry name" value="DEFECT AT LOW TEMPERATURE PROTEIN 1"/>
    <property type="match status" value="1"/>
</dbReference>
<gene>
    <name evidence="2" type="ORF">B0H65DRAFT_549350</name>
</gene>
<keyword evidence="1" id="KW-1133">Transmembrane helix</keyword>
<evidence type="ECO:0000313" key="2">
    <source>
        <dbReference type="EMBL" id="KAK3345671.1"/>
    </source>
</evidence>
<evidence type="ECO:0000256" key="1">
    <source>
        <dbReference type="SAM" id="Phobius"/>
    </source>
</evidence>
<protein>
    <submittedName>
        <fullName evidence="2">Uncharacterized protein</fullName>
    </submittedName>
</protein>
<dbReference type="PANTHER" id="PTHR37576">
    <property type="entry name" value="DEFECT AT LOW TEMPERATURE PROTEIN 1"/>
    <property type="match status" value="1"/>
</dbReference>
<dbReference type="EMBL" id="JAUEPP010000004">
    <property type="protein sequence ID" value="KAK3345671.1"/>
    <property type="molecule type" value="Genomic_DNA"/>
</dbReference>
<dbReference type="RefSeq" id="XP_062682284.1">
    <property type="nucleotide sequence ID" value="XM_062829655.1"/>
</dbReference>
<keyword evidence="3" id="KW-1185">Reference proteome</keyword>
<accession>A0AAE0JG46</accession>
<keyword evidence="1" id="KW-0472">Membrane</keyword>
<reference evidence="2" key="2">
    <citation type="submission" date="2023-06" db="EMBL/GenBank/DDBJ databases">
        <authorList>
            <consortium name="Lawrence Berkeley National Laboratory"/>
            <person name="Haridas S."/>
            <person name="Hensen N."/>
            <person name="Bonometti L."/>
            <person name="Westerberg I."/>
            <person name="Brannstrom I.O."/>
            <person name="Guillou S."/>
            <person name="Cros-Aarteil S."/>
            <person name="Calhoun S."/>
            <person name="Kuo A."/>
            <person name="Mondo S."/>
            <person name="Pangilinan J."/>
            <person name="Riley R."/>
            <person name="Labutti K."/>
            <person name="Andreopoulos B."/>
            <person name="Lipzen A."/>
            <person name="Chen C."/>
            <person name="Yanf M."/>
            <person name="Daum C."/>
            <person name="Ng V."/>
            <person name="Clum A."/>
            <person name="Steindorff A."/>
            <person name="Ohm R."/>
            <person name="Martin F."/>
            <person name="Silar P."/>
            <person name="Natvig D."/>
            <person name="Lalanne C."/>
            <person name="Gautier V."/>
            <person name="Ament-Velasquez S.L."/>
            <person name="Kruys A."/>
            <person name="Hutchinson M.I."/>
            <person name="Powell A.J."/>
            <person name="Barry K."/>
            <person name="Miller A.N."/>
            <person name="Grigoriev I.V."/>
            <person name="Debuchy R."/>
            <person name="Gladieux P."/>
            <person name="Thoren M.H."/>
            <person name="Johannesson H."/>
        </authorList>
    </citation>
    <scope>NUCLEOTIDE SEQUENCE</scope>
    <source>
        <strain evidence="2">CBS 560.94</strain>
    </source>
</reference>
<proteinExistence type="predicted"/>
<dbReference type="GeneID" id="87866809"/>
<evidence type="ECO:0000313" key="3">
    <source>
        <dbReference type="Proteomes" id="UP001278500"/>
    </source>
</evidence>
<feature type="transmembrane region" description="Helical" evidence="1">
    <location>
        <begin position="51"/>
        <end position="73"/>
    </location>
</feature>
<reference evidence="2" key="1">
    <citation type="journal article" date="2023" name="Mol. Phylogenet. Evol.">
        <title>Genome-scale phylogeny and comparative genomics of the fungal order Sordariales.</title>
        <authorList>
            <person name="Hensen N."/>
            <person name="Bonometti L."/>
            <person name="Westerberg I."/>
            <person name="Brannstrom I.O."/>
            <person name="Guillou S."/>
            <person name="Cros-Aarteil S."/>
            <person name="Calhoun S."/>
            <person name="Haridas S."/>
            <person name="Kuo A."/>
            <person name="Mondo S."/>
            <person name="Pangilinan J."/>
            <person name="Riley R."/>
            <person name="LaButti K."/>
            <person name="Andreopoulos B."/>
            <person name="Lipzen A."/>
            <person name="Chen C."/>
            <person name="Yan M."/>
            <person name="Daum C."/>
            <person name="Ng V."/>
            <person name="Clum A."/>
            <person name="Steindorff A."/>
            <person name="Ohm R.A."/>
            <person name="Martin F."/>
            <person name="Silar P."/>
            <person name="Natvig D.O."/>
            <person name="Lalanne C."/>
            <person name="Gautier V."/>
            <person name="Ament-Velasquez S.L."/>
            <person name="Kruys A."/>
            <person name="Hutchinson M.I."/>
            <person name="Powell A.J."/>
            <person name="Barry K."/>
            <person name="Miller A.N."/>
            <person name="Grigoriev I.V."/>
            <person name="Debuchy R."/>
            <person name="Gladieux P."/>
            <person name="Hiltunen Thoren M."/>
            <person name="Johannesson H."/>
        </authorList>
    </citation>
    <scope>NUCLEOTIDE SEQUENCE</scope>
    <source>
        <strain evidence="2">CBS 560.94</strain>
    </source>
</reference>
<organism evidence="2 3">
    <name type="scientific">Neurospora tetraspora</name>
    <dbReference type="NCBI Taxonomy" id="94610"/>
    <lineage>
        <taxon>Eukaryota</taxon>
        <taxon>Fungi</taxon>
        <taxon>Dikarya</taxon>
        <taxon>Ascomycota</taxon>
        <taxon>Pezizomycotina</taxon>
        <taxon>Sordariomycetes</taxon>
        <taxon>Sordariomycetidae</taxon>
        <taxon>Sordariales</taxon>
        <taxon>Sordariaceae</taxon>
        <taxon>Neurospora</taxon>
    </lineage>
</organism>